<dbReference type="Gene3D" id="3.30.720.110">
    <property type="match status" value="1"/>
</dbReference>
<feature type="domain" description="VOC" evidence="1">
    <location>
        <begin position="4"/>
        <end position="127"/>
    </location>
</feature>
<evidence type="ECO:0000313" key="2">
    <source>
        <dbReference type="EMBL" id="SEF69236.1"/>
    </source>
</evidence>
<dbReference type="PANTHER" id="PTHR34109:SF1">
    <property type="entry name" value="VOC DOMAIN-CONTAINING PROTEIN"/>
    <property type="match status" value="1"/>
</dbReference>
<dbReference type="RefSeq" id="WP_103884077.1">
    <property type="nucleotide sequence ID" value="NZ_FNVU01000001.1"/>
</dbReference>
<proteinExistence type="predicted"/>
<evidence type="ECO:0000313" key="3">
    <source>
        <dbReference type="Proteomes" id="UP000236754"/>
    </source>
</evidence>
<evidence type="ECO:0000259" key="1">
    <source>
        <dbReference type="PROSITE" id="PS51819"/>
    </source>
</evidence>
<organism evidence="2 3">
    <name type="scientific">Actinacidiphila yanglinensis</name>
    <dbReference type="NCBI Taxonomy" id="310779"/>
    <lineage>
        <taxon>Bacteria</taxon>
        <taxon>Bacillati</taxon>
        <taxon>Actinomycetota</taxon>
        <taxon>Actinomycetes</taxon>
        <taxon>Kitasatosporales</taxon>
        <taxon>Streptomycetaceae</taxon>
        <taxon>Actinacidiphila</taxon>
    </lineage>
</organism>
<dbReference type="AlphaFoldDB" id="A0A1H5U2H9"/>
<dbReference type="PANTHER" id="PTHR34109">
    <property type="entry name" value="BNAUNNG04460D PROTEIN-RELATED"/>
    <property type="match status" value="1"/>
</dbReference>
<dbReference type="InterPro" id="IPR029068">
    <property type="entry name" value="Glyas_Bleomycin-R_OHBP_Dase"/>
</dbReference>
<dbReference type="InterPro" id="IPR004360">
    <property type="entry name" value="Glyas_Fos-R_dOase_dom"/>
</dbReference>
<dbReference type="Proteomes" id="UP000236754">
    <property type="component" value="Unassembled WGS sequence"/>
</dbReference>
<protein>
    <submittedName>
        <fullName evidence="2">Uncharacterized conserved protein PhnB, glyoxalase superfamily</fullName>
    </submittedName>
</protein>
<dbReference type="InterPro" id="IPR037523">
    <property type="entry name" value="VOC_core"/>
</dbReference>
<dbReference type="Pfam" id="PF00903">
    <property type="entry name" value="Glyoxalase"/>
    <property type="match status" value="1"/>
</dbReference>
<dbReference type="OrthoDB" id="9806868at2"/>
<dbReference type="EMBL" id="FNVU01000001">
    <property type="protein sequence ID" value="SEF69236.1"/>
    <property type="molecule type" value="Genomic_DNA"/>
</dbReference>
<sequence>MTDRLSVYPTLRYKDAKGAIALLKEAFGFTEVAVHENGDGTIAHAELAYGNGMVMLGSARDDGEYGHAAKDLGPTSVYVVVDDPDAHHARAAAGGVKIVKPLTDEDYGSRDYIARDAEGNLWCFGTYAPELPSA</sequence>
<name>A0A1H5U2H9_9ACTN</name>
<reference evidence="2 3" key="1">
    <citation type="submission" date="2016-10" db="EMBL/GenBank/DDBJ databases">
        <authorList>
            <person name="de Groot N.N."/>
        </authorList>
    </citation>
    <scope>NUCLEOTIDE SEQUENCE [LARGE SCALE GENOMIC DNA]</scope>
    <source>
        <strain evidence="2 3">CGMCC 4.2023</strain>
    </source>
</reference>
<dbReference type="SUPFAM" id="SSF54593">
    <property type="entry name" value="Glyoxalase/Bleomycin resistance protein/Dihydroxybiphenyl dioxygenase"/>
    <property type="match status" value="1"/>
</dbReference>
<accession>A0A1H5U2H9</accession>
<keyword evidence="3" id="KW-1185">Reference proteome</keyword>
<dbReference type="Gene3D" id="3.30.720.120">
    <property type="match status" value="1"/>
</dbReference>
<gene>
    <name evidence="2" type="ORF">SAMN05216223_101748</name>
</gene>
<dbReference type="PROSITE" id="PS51819">
    <property type="entry name" value="VOC"/>
    <property type="match status" value="1"/>
</dbReference>